<keyword evidence="2" id="KW-1185">Reference proteome</keyword>
<reference evidence="1 2" key="1">
    <citation type="journal article" date="2018" name="Front. Plant Sci.">
        <title>Red Clover (Trifolium pratense) and Zigzag Clover (T. medium) - A Picture of Genomic Similarities and Differences.</title>
        <authorList>
            <person name="Dluhosova J."/>
            <person name="Istvanek J."/>
            <person name="Nedelnik J."/>
            <person name="Repkova J."/>
        </authorList>
    </citation>
    <scope>NUCLEOTIDE SEQUENCE [LARGE SCALE GENOMIC DNA]</scope>
    <source>
        <strain evidence="2">cv. 10/8</strain>
        <tissue evidence="1">Leaf</tissue>
    </source>
</reference>
<sequence length="44" mass="4781">SFTAVNITEINSVRPNTILRHHLSLSLPAPLAVVTVIFPVAKEN</sequence>
<evidence type="ECO:0000313" key="1">
    <source>
        <dbReference type="EMBL" id="MCI35895.1"/>
    </source>
</evidence>
<accession>A0A392RJV5</accession>
<protein>
    <submittedName>
        <fullName evidence="1">Uncharacterized protein</fullName>
    </submittedName>
</protein>
<dbReference type="AlphaFoldDB" id="A0A392RJV5"/>
<dbReference type="EMBL" id="LXQA010228132">
    <property type="protein sequence ID" value="MCI35895.1"/>
    <property type="molecule type" value="Genomic_DNA"/>
</dbReference>
<name>A0A392RJV5_9FABA</name>
<feature type="non-terminal residue" evidence="1">
    <location>
        <position position="1"/>
    </location>
</feature>
<evidence type="ECO:0000313" key="2">
    <source>
        <dbReference type="Proteomes" id="UP000265520"/>
    </source>
</evidence>
<dbReference type="Proteomes" id="UP000265520">
    <property type="component" value="Unassembled WGS sequence"/>
</dbReference>
<organism evidence="1 2">
    <name type="scientific">Trifolium medium</name>
    <dbReference type="NCBI Taxonomy" id="97028"/>
    <lineage>
        <taxon>Eukaryota</taxon>
        <taxon>Viridiplantae</taxon>
        <taxon>Streptophyta</taxon>
        <taxon>Embryophyta</taxon>
        <taxon>Tracheophyta</taxon>
        <taxon>Spermatophyta</taxon>
        <taxon>Magnoliopsida</taxon>
        <taxon>eudicotyledons</taxon>
        <taxon>Gunneridae</taxon>
        <taxon>Pentapetalae</taxon>
        <taxon>rosids</taxon>
        <taxon>fabids</taxon>
        <taxon>Fabales</taxon>
        <taxon>Fabaceae</taxon>
        <taxon>Papilionoideae</taxon>
        <taxon>50 kb inversion clade</taxon>
        <taxon>NPAAA clade</taxon>
        <taxon>Hologalegina</taxon>
        <taxon>IRL clade</taxon>
        <taxon>Trifolieae</taxon>
        <taxon>Trifolium</taxon>
    </lineage>
</organism>
<comment type="caution">
    <text evidence="1">The sequence shown here is derived from an EMBL/GenBank/DDBJ whole genome shotgun (WGS) entry which is preliminary data.</text>
</comment>
<proteinExistence type="predicted"/>